<organism evidence="2 3">
    <name type="scientific">Cyanobacterium stanieri LEGE 03274</name>
    <dbReference type="NCBI Taxonomy" id="1828756"/>
    <lineage>
        <taxon>Bacteria</taxon>
        <taxon>Bacillati</taxon>
        <taxon>Cyanobacteriota</taxon>
        <taxon>Cyanophyceae</taxon>
        <taxon>Oscillatoriophycideae</taxon>
        <taxon>Chroococcales</taxon>
        <taxon>Geminocystaceae</taxon>
        <taxon>Cyanobacterium</taxon>
    </lineage>
</organism>
<dbReference type="CDD" id="cd06583">
    <property type="entry name" value="PGRP"/>
    <property type="match status" value="1"/>
</dbReference>
<evidence type="ECO:0000313" key="2">
    <source>
        <dbReference type="EMBL" id="MBE9222338.1"/>
    </source>
</evidence>
<dbReference type="InterPro" id="IPR002502">
    <property type="entry name" value="Amidase_domain"/>
</dbReference>
<proteinExistence type="predicted"/>
<comment type="caution">
    <text evidence="2">The sequence shown here is derived from an EMBL/GenBank/DDBJ whole genome shotgun (WGS) entry which is preliminary data.</text>
</comment>
<evidence type="ECO:0000259" key="1">
    <source>
        <dbReference type="Pfam" id="PF01510"/>
    </source>
</evidence>
<accession>A0ABR9V387</accession>
<name>A0ABR9V387_9CHRO</name>
<reference evidence="2 3" key="1">
    <citation type="submission" date="2020-10" db="EMBL/GenBank/DDBJ databases">
        <authorList>
            <person name="Castelo-Branco R."/>
            <person name="Eusebio N."/>
            <person name="Adriana R."/>
            <person name="Vieira A."/>
            <person name="Brugerolle De Fraissinette N."/>
            <person name="Rezende De Castro R."/>
            <person name="Schneider M.P."/>
            <person name="Vasconcelos V."/>
            <person name="Leao P.N."/>
        </authorList>
    </citation>
    <scope>NUCLEOTIDE SEQUENCE [LARGE SCALE GENOMIC DNA]</scope>
    <source>
        <strain evidence="2 3">LEGE 03274</strain>
    </source>
</reference>
<dbReference type="RefSeq" id="WP_193800575.1">
    <property type="nucleotide sequence ID" value="NZ_JADEWC010000011.1"/>
</dbReference>
<gene>
    <name evidence="2" type="ORF">IQ215_06470</name>
</gene>
<sequence>MNQESSCVHAEECQDPENSLNLEFGQYWNNHYIAICLSGWFCKNRQSNTRQFPRKIPNFFTKPSKKQIKSLLYLISILRKKYNIPIDNIRGHRELNGCDTTCPGENFDLHKLRTSIQSYQEKASSSQI</sequence>
<dbReference type="Proteomes" id="UP000654604">
    <property type="component" value="Unassembled WGS sequence"/>
</dbReference>
<dbReference type="EMBL" id="JADEWC010000011">
    <property type="protein sequence ID" value="MBE9222338.1"/>
    <property type="molecule type" value="Genomic_DNA"/>
</dbReference>
<feature type="domain" description="N-acetylmuramoyl-L-alanine amidase" evidence="1">
    <location>
        <begin position="12"/>
        <end position="105"/>
    </location>
</feature>
<evidence type="ECO:0000313" key="3">
    <source>
        <dbReference type="Proteomes" id="UP000654604"/>
    </source>
</evidence>
<dbReference type="Pfam" id="PF01510">
    <property type="entry name" value="Amidase_2"/>
    <property type="match status" value="1"/>
</dbReference>
<dbReference type="Gene3D" id="3.40.80.10">
    <property type="entry name" value="Peptidoglycan recognition protein-like"/>
    <property type="match status" value="1"/>
</dbReference>
<protein>
    <submittedName>
        <fullName evidence="2">N-acetylmuramoyl-L-alanine amidase</fullName>
    </submittedName>
</protein>
<keyword evidence="3" id="KW-1185">Reference proteome</keyword>
<dbReference type="InterPro" id="IPR036505">
    <property type="entry name" value="Amidase/PGRP_sf"/>
</dbReference>
<dbReference type="SUPFAM" id="SSF55846">
    <property type="entry name" value="N-acetylmuramoyl-L-alanine amidase-like"/>
    <property type="match status" value="1"/>
</dbReference>